<accession>A0A0F9UYV2</accession>
<dbReference type="GO" id="GO:0005996">
    <property type="term" value="P:monosaccharide metabolic process"/>
    <property type="evidence" value="ECO:0007669"/>
    <property type="project" value="InterPro"/>
</dbReference>
<dbReference type="EMBL" id="LAZR01000092">
    <property type="protein sequence ID" value="KKN92722.1"/>
    <property type="molecule type" value="Genomic_DNA"/>
</dbReference>
<name>A0A0F9UYV2_9ZZZZ</name>
<dbReference type="GO" id="GO:0016861">
    <property type="term" value="F:intramolecular oxidoreductase activity, interconverting aldoses and ketoses"/>
    <property type="evidence" value="ECO:0007669"/>
    <property type="project" value="InterPro"/>
</dbReference>
<dbReference type="PANTHER" id="PTHR36120">
    <property type="entry name" value="FUCOSE ISOMERASE"/>
    <property type="match status" value="1"/>
</dbReference>
<sequence>MKNPKALMIPFGYPGYPPEILKKFRDGSRNHLKRLGIDVTATANVIDFADARRIRDQVNTTDCEFVVVVVLSWIEATNVIEVIRDLSHKPILLWSHTMWQEKGEFLTLGPIPGAGVLRQAFEELRYKFKFVYGQPGDKSLDDDIAVFARAAHAYHQLRRTRIGLLGYMSMGMYSAAFDHLGLLRDWGPEVDQLDQYVLVKRLEAVTKTQVAPLIAKAKRDWDITKKVRPRDLEITLKMYLAMKALVKERRWDCLTIKCQYELSKEFGYTPCVPLSMLGNELPCSCEGDIPLIAAQIAMHHITGQIVAYGDIHTVEPNGVIMGACGFAPFKMGEGRPKVDRTETLYQGLANCTIYKEGEITFARMGYTPDRKLKMHVAFGKTHRPRAFHEIGCLPYPSMEVDLPGLGDQFAQGMLSQHYSIVYGDCRAELRELLRLSDIEGVFVE</sequence>
<keyword evidence="2" id="KW-0119">Carbohydrate metabolism</keyword>
<comment type="caution">
    <text evidence="3">The sequence shown here is derived from an EMBL/GenBank/DDBJ whole genome shotgun (WGS) entry which is preliminary data.</text>
</comment>
<reference evidence="3" key="1">
    <citation type="journal article" date="2015" name="Nature">
        <title>Complex archaea that bridge the gap between prokaryotes and eukaryotes.</title>
        <authorList>
            <person name="Spang A."/>
            <person name="Saw J.H."/>
            <person name="Jorgensen S.L."/>
            <person name="Zaremba-Niedzwiedzka K."/>
            <person name="Martijn J."/>
            <person name="Lind A.E."/>
            <person name="van Eijk R."/>
            <person name="Schleper C."/>
            <person name="Guy L."/>
            <person name="Ettema T.J."/>
        </authorList>
    </citation>
    <scope>NUCLEOTIDE SEQUENCE</scope>
</reference>
<dbReference type="GO" id="GO:0005737">
    <property type="term" value="C:cytoplasm"/>
    <property type="evidence" value="ECO:0007669"/>
    <property type="project" value="InterPro"/>
</dbReference>
<protein>
    <recommendedName>
        <fullName evidence="4">L-fucose isomerase C-terminal domain-containing protein</fullName>
    </recommendedName>
</protein>
<evidence type="ECO:0000313" key="3">
    <source>
        <dbReference type="EMBL" id="KKN92722.1"/>
    </source>
</evidence>
<dbReference type="PANTHER" id="PTHR36120:SF1">
    <property type="entry name" value="L-FUCOSE ISOMERASE C-TERMINAL DOMAIN-CONTAINING PROTEIN"/>
    <property type="match status" value="1"/>
</dbReference>
<proteinExistence type="predicted"/>
<evidence type="ECO:0000256" key="2">
    <source>
        <dbReference type="ARBA" id="ARBA00023277"/>
    </source>
</evidence>
<evidence type="ECO:0000256" key="1">
    <source>
        <dbReference type="ARBA" id="ARBA00023235"/>
    </source>
</evidence>
<gene>
    <name evidence="3" type="ORF">LCGC14_0204650</name>
</gene>
<keyword evidence="1" id="KW-0413">Isomerase</keyword>
<dbReference type="AlphaFoldDB" id="A0A0F9UYV2"/>
<evidence type="ECO:0008006" key="4">
    <source>
        <dbReference type="Google" id="ProtNLM"/>
    </source>
</evidence>
<organism evidence="3">
    <name type="scientific">marine sediment metagenome</name>
    <dbReference type="NCBI Taxonomy" id="412755"/>
    <lineage>
        <taxon>unclassified sequences</taxon>
        <taxon>metagenomes</taxon>
        <taxon>ecological metagenomes</taxon>
    </lineage>
</organism>
<dbReference type="InterPro" id="IPR009015">
    <property type="entry name" value="Fucose_isomerase_N/cen_sf"/>
</dbReference>
<dbReference type="SUPFAM" id="SSF53743">
    <property type="entry name" value="FucI/AraA N-terminal and middle domains"/>
    <property type="match status" value="1"/>
</dbReference>